<dbReference type="PROSITE" id="PS50002">
    <property type="entry name" value="SH3"/>
    <property type="match status" value="1"/>
</dbReference>
<dbReference type="OrthoDB" id="5971719at2759"/>
<dbReference type="RefSeq" id="XP_004357883.1">
    <property type="nucleotide sequence ID" value="XM_004357826.1"/>
</dbReference>
<feature type="compositionally biased region" description="Low complexity" evidence="3">
    <location>
        <begin position="98"/>
        <end position="144"/>
    </location>
</feature>
<dbReference type="KEGG" id="dfa:DFA_00167"/>
<evidence type="ECO:0000313" key="6">
    <source>
        <dbReference type="Proteomes" id="UP000007797"/>
    </source>
</evidence>
<dbReference type="SUPFAM" id="SSF50044">
    <property type="entry name" value="SH3-domain"/>
    <property type="match status" value="1"/>
</dbReference>
<dbReference type="STRING" id="1054147.F4PXS9"/>
<dbReference type="GeneID" id="14871771"/>
<protein>
    <recommendedName>
        <fullName evidence="4">SH3 domain-containing protein</fullName>
    </recommendedName>
</protein>
<feature type="compositionally biased region" description="Polar residues" evidence="3">
    <location>
        <begin position="228"/>
        <end position="250"/>
    </location>
</feature>
<gene>
    <name evidence="5" type="ORF">DFA_00167</name>
</gene>
<feature type="compositionally biased region" description="Polar residues" evidence="3">
    <location>
        <begin position="43"/>
        <end position="62"/>
    </location>
</feature>
<dbReference type="Pfam" id="PF07653">
    <property type="entry name" value="SH3_2"/>
    <property type="match status" value="1"/>
</dbReference>
<dbReference type="EMBL" id="GL883014">
    <property type="protein sequence ID" value="EGG19589.1"/>
    <property type="molecule type" value="Genomic_DNA"/>
</dbReference>
<sequence>MITCPECQTEYEKEAKYCFKCRIAFTDDIPDSIAKYLRHRNSSGGYTPFTKSHTTSLSSASGFGQDKPPLNRHTSVPAIKSTGGGSMNNLHGNNIHISTSSPPTNSFSNPSGTPPTNNNNNPNNNPNNNNTTNNNTNNNQNNNTRPRIHSTPAPPSHPLPPTPNKGDRMSVPASMTTTTTATTTITSSTSSSSSNTTSPPIRPPVSTSTPTSSNIGTPTKGGPMRTVSPVNTPPSSADSGSPYTMATNAFDSGVDYSGGGQPQQPQPMKRPLSRRIPPPPPNKRLVRAVWDCISEQEGDLEFYKDEIISVITQDHETGWWLGSVTRNNQTTTGLFPGNYTEPMTGTNSPTQ</sequence>
<dbReference type="SMART" id="SM00326">
    <property type="entry name" value="SH3"/>
    <property type="match status" value="1"/>
</dbReference>
<feature type="region of interest" description="Disordered" evidence="3">
    <location>
        <begin position="332"/>
        <end position="351"/>
    </location>
</feature>
<dbReference type="OMA" id="KYCFKCR"/>
<name>F4PXS9_CACFS</name>
<evidence type="ECO:0000259" key="4">
    <source>
        <dbReference type="PROSITE" id="PS50002"/>
    </source>
</evidence>
<accession>F4PXS9</accession>
<dbReference type="AlphaFoldDB" id="F4PXS9"/>
<keyword evidence="1 2" id="KW-0728">SH3 domain</keyword>
<keyword evidence="6" id="KW-1185">Reference proteome</keyword>
<feature type="domain" description="SH3" evidence="4">
    <location>
        <begin position="281"/>
        <end position="345"/>
    </location>
</feature>
<dbReference type="Gene3D" id="2.30.30.40">
    <property type="entry name" value="SH3 Domains"/>
    <property type="match status" value="1"/>
</dbReference>
<dbReference type="CDD" id="cd00174">
    <property type="entry name" value="SH3"/>
    <property type="match status" value="1"/>
</dbReference>
<feature type="compositionally biased region" description="Polar residues" evidence="3">
    <location>
        <begin position="341"/>
        <end position="351"/>
    </location>
</feature>
<dbReference type="InterPro" id="IPR001452">
    <property type="entry name" value="SH3_domain"/>
</dbReference>
<evidence type="ECO:0000313" key="5">
    <source>
        <dbReference type="EMBL" id="EGG19589.1"/>
    </source>
</evidence>
<evidence type="ECO:0000256" key="3">
    <source>
        <dbReference type="SAM" id="MobiDB-lite"/>
    </source>
</evidence>
<dbReference type="Proteomes" id="UP000007797">
    <property type="component" value="Unassembled WGS sequence"/>
</dbReference>
<organism evidence="5 6">
    <name type="scientific">Cavenderia fasciculata</name>
    <name type="common">Slime mold</name>
    <name type="synonym">Dictyostelium fasciculatum</name>
    <dbReference type="NCBI Taxonomy" id="261658"/>
    <lineage>
        <taxon>Eukaryota</taxon>
        <taxon>Amoebozoa</taxon>
        <taxon>Evosea</taxon>
        <taxon>Eumycetozoa</taxon>
        <taxon>Dictyostelia</taxon>
        <taxon>Acytosteliales</taxon>
        <taxon>Cavenderiaceae</taxon>
        <taxon>Cavenderia</taxon>
    </lineage>
</organism>
<evidence type="ECO:0000256" key="1">
    <source>
        <dbReference type="ARBA" id="ARBA00022443"/>
    </source>
</evidence>
<feature type="compositionally biased region" description="Low complexity" evidence="3">
    <location>
        <begin position="174"/>
        <end position="213"/>
    </location>
</feature>
<feature type="compositionally biased region" description="Polar residues" evidence="3">
    <location>
        <begin position="87"/>
        <end position="97"/>
    </location>
</feature>
<feature type="compositionally biased region" description="Pro residues" evidence="3">
    <location>
        <begin position="152"/>
        <end position="163"/>
    </location>
</feature>
<proteinExistence type="predicted"/>
<reference evidence="6" key="1">
    <citation type="journal article" date="2011" name="Genome Res.">
        <title>Phylogeny-wide analysis of social amoeba genomes highlights ancient origins for complex intercellular communication.</title>
        <authorList>
            <person name="Heidel A.J."/>
            <person name="Lawal H.M."/>
            <person name="Felder M."/>
            <person name="Schilde C."/>
            <person name="Helps N.R."/>
            <person name="Tunggal B."/>
            <person name="Rivero F."/>
            <person name="John U."/>
            <person name="Schleicher M."/>
            <person name="Eichinger L."/>
            <person name="Platzer M."/>
            <person name="Noegel A.A."/>
            <person name="Schaap P."/>
            <person name="Gloeckner G."/>
        </authorList>
    </citation>
    <scope>NUCLEOTIDE SEQUENCE [LARGE SCALE GENOMIC DNA]</scope>
    <source>
        <strain evidence="6">SH3</strain>
    </source>
</reference>
<feature type="region of interest" description="Disordered" evidence="3">
    <location>
        <begin position="43"/>
        <end position="280"/>
    </location>
</feature>
<dbReference type="InterPro" id="IPR036028">
    <property type="entry name" value="SH3-like_dom_sf"/>
</dbReference>
<evidence type="ECO:0000256" key="2">
    <source>
        <dbReference type="PROSITE-ProRule" id="PRU00192"/>
    </source>
</evidence>